<evidence type="ECO:0000256" key="4">
    <source>
        <dbReference type="ARBA" id="ARBA00022737"/>
    </source>
</evidence>
<feature type="coiled-coil region" evidence="5">
    <location>
        <begin position="108"/>
        <end position="143"/>
    </location>
</feature>
<dbReference type="GO" id="GO:0045503">
    <property type="term" value="F:dynein light chain binding"/>
    <property type="evidence" value="ECO:0007669"/>
    <property type="project" value="TreeGrafter"/>
</dbReference>
<evidence type="ECO:0000313" key="8">
    <source>
        <dbReference type="Proteomes" id="UP001165065"/>
    </source>
</evidence>
<dbReference type="GO" id="GO:0045504">
    <property type="term" value="F:dynein heavy chain binding"/>
    <property type="evidence" value="ECO:0007669"/>
    <property type="project" value="TreeGrafter"/>
</dbReference>
<evidence type="ECO:0000313" key="7">
    <source>
        <dbReference type="EMBL" id="GMI35208.1"/>
    </source>
</evidence>
<dbReference type="GO" id="GO:0060294">
    <property type="term" value="P:cilium movement involved in cell motility"/>
    <property type="evidence" value="ECO:0007669"/>
    <property type="project" value="TreeGrafter"/>
</dbReference>
<accession>A0A9W7G477</accession>
<reference evidence="8" key="1">
    <citation type="journal article" date="2023" name="Commun. Biol.">
        <title>Genome analysis of Parmales, the sister group of diatoms, reveals the evolutionary specialization of diatoms from phago-mixotrophs to photoautotrophs.</title>
        <authorList>
            <person name="Ban H."/>
            <person name="Sato S."/>
            <person name="Yoshikawa S."/>
            <person name="Yamada K."/>
            <person name="Nakamura Y."/>
            <person name="Ichinomiya M."/>
            <person name="Sato N."/>
            <person name="Blanc-Mathieu R."/>
            <person name="Endo H."/>
            <person name="Kuwata A."/>
            <person name="Ogata H."/>
        </authorList>
    </citation>
    <scope>NUCLEOTIDE SEQUENCE [LARGE SCALE GENOMIC DNA]</scope>
</reference>
<dbReference type="PANTHER" id="PTHR12442">
    <property type="entry name" value="DYNEIN INTERMEDIATE CHAIN"/>
    <property type="match status" value="1"/>
</dbReference>
<keyword evidence="4" id="KW-0677">Repeat</keyword>
<dbReference type="InterPro" id="IPR050687">
    <property type="entry name" value="Dynein_IC"/>
</dbReference>
<protein>
    <submittedName>
        <fullName evidence="7">Uncharacterized protein</fullName>
    </submittedName>
</protein>
<dbReference type="SUPFAM" id="SSF50978">
    <property type="entry name" value="WD40 repeat-like"/>
    <property type="match status" value="1"/>
</dbReference>
<dbReference type="SMART" id="SM00320">
    <property type="entry name" value="WD40"/>
    <property type="match status" value="5"/>
</dbReference>
<evidence type="ECO:0000256" key="6">
    <source>
        <dbReference type="SAM" id="MobiDB-lite"/>
    </source>
</evidence>
<feature type="compositionally biased region" description="Basic and acidic residues" evidence="6">
    <location>
        <begin position="434"/>
        <end position="443"/>
    </location>
</feature>
<proteinExistence type="predicted"/>
<dbReference type="EMBL" id="BRYA01000898">
    <property type="protein sequence ID" value="GMI35208.1"/>
    <property type="molecule type" value="Genomic_DNA"/>
</dbReference>
<keyword evidence="8" id="KW-1185">Reference proteome</keyword>
<feature type="compositionally biased region" description="Basic and acidic residues" evidence="6">
    <location>
        <begin position="806"/>
        <end position="820"/>
    </location>
</feature>
<evidence type="ECO:0000256" key="1">
    <source>
        <dbReference type="ARBA" id="ARBA00004496"/>
    </source>
</evidence>
<feature type="region of interest" description="Disordered" evidence="6">
    <location>
        <begin position="434"/>
        <end position="456"/>
    </location>
</feature>
<dbReference type="PANTHER" id="PTHR12442:SF5">
    <property type="entry name" value="DYNEIN AXONEMAL INTERMEDIATE CHAIN 3"/>
    <property type="match status" value="1"/>
</dbReference>
<dbReference type="InterPro" id="IPR001680">
    <property type="entry name" value="WD40_rpt"/>
</dbReference>
<evidence type="ECO:0000256" key="2">
    <source>
        <dbReference type="ARBA" id="ARBA00022490"/>
    </source>
</evidence>
<feature type="region of interest" description="Disordered" evidence="6">
    <location>
        <begin position="801"/>
        <end position="869"/>
    </location>
</feature>
<dbReference type="InterPro" id="IPR015943">
    <property type="entry name" value="WD40/YVTN_repeat-like_dom_sf"/>
</dbReference>
<dbReference type="InterPro" id="IPR036322">
    <property type="entry name" value="WD40_repeat_dom_sf"/>
</dbReference>
<organism evidence="7 8">
    <name type="scientific">Triparma columacea</name>
    <dbReference type="NCBI Taxonomy" id="722753"/>
    <lineage>
        <taxon>Eukaryota</taxon>
        <taxon>Sar</taxon>
        <taxon>Stramenopiles</taxon>
        <taxon>Ochrophyta</taxon>
        <taxon>Bolidophyceae</taxon>
        <taxon>Parmales</taxon>
        <taxon>Triparmaceae</taxon>
        <taxon>Triparma</taxon>
    </lineage>
</organism>
<dbReference type="OrthoDB" id="366230at2759"/>
<comment type="caution">
    <text evidence="7">The sequence shown here is derived from an EMBL/GenBank/DDBJ whole genome shotgun (WGS) entry which is preliminary data.</text>
</comment>
<keyword evidence="2" id="KW-0963">Cytoplasm</keyword>
<name>A0A9W7G477_9STRA</name>
<dbReference type="AlphaFoldDB" id="A0A9W7G477"/>
<dbReference type="GO" id="GO:0036156">
    <property type="term" value="C:inner dynein arm"/>
    <property type="evidence" value="ECO:0007669"/>
    <property type="project" value="TreeGrafter"/>
</dbReference>
<keyword evidence="5" id="KW-0175">Coiled coil</keyword>
<dbReference type="Gene3D" id="2.130.10.10">
    <property type="entry name" value="YVTN repeat-like/Quinoprotein amine dehydrogenase"/>
    <property type="match status" value="2"/>
</dbReference>
<dbReference type="Proteomes" id="UP001165065">
    <property type="component" value="Unassembled WGS sequence"/>
</dbReference>
<feature type="compositionally biased region" description="Gly residues" evidence="6">
    <location>
        <begin position="827"/>
        <end position="855"/>
    </location>
</feature>
<comment type="subcellular location">
    <subcellularLocation>
        <location evidence="1">Cytoplasm</location>
    </subcellularLocation>
</comment>
<evidence type="ECO:0000256" key="3">
    <source>
        <dbReference type="ARBA" id="ARBA00022574"/>
    </source>
</evidence>
<feature type="region of interest" description="Disordered" evidence="6">
    <location>
        <begin position="615"/>
        <end position="638"/>
    </location>
</feature>
<keyword evidence="3" id="KW-0853">WD repeat</keyword>
<dbReference type="GO" id="GO:0036159">
    <property type="term" value="P:inner dynein arm assembly"/>
    <property type="evidence" value="ECO:0007669"/>
    <property type="project" value="TreeGrafter"/>
</dbReference>
<gene>
    <name evidence="7" type="ORF">TrCOL_g1730</name>
</gene>
<evidence type="ECO:0000256" key="5">
    <source>
        <dbReference type="SAM" id="Coils"/>
    </source>
</evidence>
<sequence length="903" mass="98737">MSEEKKDEATAAEGPPPLPEGVMAFFLSDSHAQKLGMKTGAGIVDLVPMATFNKDMYLKEIAELGFMCPFEPVEKQLKECPLEEFLVLTDIESVHGEMFLLYYGAEAIKNLTEKASQEAAAKKAEEERLAAEAEAARIAEEARKNAVYVDEPMYPQVYVSETAEATHAEVDELSIKLNRPLISFSIGRPFKSCNKPASFGDRELDSGIVASQKTRVPEFDMQRMERDIGVQACDAGKDGCSQTTWNRPVNKTTQYQPEKIITPSNVPESEVDISSVANMLKTSIGKVEAALQQNETVNIFMDAMANVGDDDGTIGSKMENQLKELRNFTDLDFSKGKSLACIDWHPTTKGVIGVSVCKTMSFDERVEVSGQVDVAYVIIWEFTEWIKPQLVLQSPHETFTFKFNPTMPNVVCGGCYSGQAIMWDLNDAMGEIERKKQDKKSKDDGDDEDEEERPIVQHSAMSHIDTSHKRMVADMAWLPPESQVNYRGQILAEEHLDGKTYQFMTIAGDGQALIWDIRYIDIAAGKLLHIAKGVKGAGKDKGKEVGKVPWLPVFRINVKRLEGVGELSLCKLLAGLGGWEEAGQDGVPVDKRSHVLCCSEEGDLVFADWRAKRGGGGGGGPGGPGGGDKKDDDDEGNDMPEYVQWLAKDHNRPCVSLEKSPFFGDIILTVSDWNFHIWKLGQLKPVFVSPNSTNYLTGGRWSPTRPGMLFIGKEDGCVDVWDFTDSSYRPSATLMTTPSRITSMEFLTGKTASGKQQLLAIGDVVGSLHVFQVPRNLMKGGASEKNTIDNFFNREINRMATSESRMQAREEEYEAKKKEEGGEEEGGGAGGGGGGGMWEGGAGTEGGGDGEGGDGGGEEDGIDAAALAEEEKAYKELEAKFIEQLGLSADDLPEGFVMPVVEE</sequence>
<feature type="compositionally biased region" description="Gly residues" evidence="6">
    <location>
        <begin position="615"/>
        <end position="626"/>
    </location>
</feature>